<comment type="similarity">
    <text evidence="2 8">Belongs to the UPF0056 (MarC) family.</text>
</comment>
<dbReference type="EMBL" id="ATCF01000038">
    <property type="protein sequence ID" value="EPD97500.1"/>
    <property type="molecule type" value="Genomic_DNA"/>
</dbReference>
<keyword evidence="3" id="KW-1003">Cell membrane</keyword>
<dbReference type="NCBIfam" id="TIGR00427">
    <property type="entry name" value="NAAT family transporter"/>
    <property type="match status" value="1"/>
</dbReference>
<evidence type="ECO:0000256" key="5">
    <source>
        <dbReference type="ARBA" id="ARBA00022692"/>
    </source>
</evidence>
<keyword evidence="4" id="KW-0997">Cell inner membrane</keyword>
<dbReference type="RefSeq" id="WP_016475319.1">
    <property type="nucleotide sequence ID" value="NZ_KE150482.1"/>
</dbReference>
<feature type="transmembrane region" description="Helical" evidence="8">
    <location>
        <begin position="194"/>
        <end position="211"/>
    </location>
</feature>
<dbReference type="GeneID" id="64062297"/>
<keyword evidence="5 8" id="KW-0812">Transmembrane</keyword>
<evidence type="ECO:0000256" key="1">
    <source>
        <dbReference type="ARBA" id="ARBA00004429"/>
    </source>
</evidence>
<evidence type="ECO:0000256" key="3">
    <source>
        <dbReference type="ARBA" id="ARBA00022475"/>
    </source>
</evidence>
<proteinExistence type="inferred from homology"/>
<evidence type="ECO:0000256" key="7">
    <source>
        <dbReference type="ARBA" id="ARBA00023136"/>
    </source>
</evidence>
<dbReference type="eggNOG" id="COG2095">
    <property type="taxonomic scope" value="Bacteria"/>
</dbReference>
<dbReference type="Pfam" id="PF01914">
    <property type="entry name" value="MarC"/>
    <property type="match status" value="1"/>
</dbReference>
<organism evidence="9 10">
    <name type="scientific">Sutterella wadsworthensis HGA0223</name>
    <dbReference type="NCBI Taxonomy" id="1203554"/>
    <lineage>
        <taxon>Bacteria</taxon>
        <taxon>Pseudomonadati</taxon>
        <taxon>Pseudomonadota</taxon>
        <taxon>Betaproteobacteria</taxon>
        <taxon>Burkholderiales</taxon>
        <taxon>Sutterellaceae</taxon>
        <taxon>Sutterella</taxon>
    </lineage>
</organism>
<reference evidence="9 10" key="1">
    <citation type="submission" date="2013-04" db="EMBL/GenBank/DDBJ databases">
        <title>The Genome Sequence of Sutterella wadsworthensis HGA0223.</title>
        <authorList>
            <consortium name="The Broad Institute Genomics Platform"/>
            <person name="Earl A."/>
            <person name="Ward D."/>
            <person name="Feldgarden M."/>
            <person name="Gevers D."/>
            <person name="Schmidt T.M."/>
            <person name="Dover J."/>
            <person name="Dai D."/>
            <person name="Walker B."/>
            <person name="Young S."/>
            <person name="Zeng Q."/>
            <person name="Gargeya S."/>
            <person name="Fitzgerald M."/>
            <person name="Haas B."/>
            <person name="Abouelleil A."/>
            <person name="Allen A.W."/>
            <person name="Alvarado L."/>
            <person name="Arachchi H.M."/>
            <person name="Berlin A.M."/>
            <person name="Chapman S.B."/>
            <person name="Gainer-Dewar J."/>
            <person name="Goldberg J."/>
            <person name="Griggs A."/>
            <person name="Gujja S."/>
            <person name="Hansen M."/>
            <person name="Howarth C."/>
            <person name="Imamovic A."/>
            <person name="Ireland A."/>
            <person name="Larimer J."/>
            <person name="McCowan C."/>
            <person name="Murphy C."/>
            <person name="Pearson M."/>
            <person name="Poon T.W."/>
            <person name="Priest M."/>
            <person name="Roberts A."/>
            <person name="Saif S."/>
            <person name="Shea T."/>
            <person name="Sisk P."/>
            <person name="Sykes S."/>
            <person name="Wortman J."/>
            <person name="Nusbaum C."/>
            <person name="Birren B."/>
        </authorList>
    </citation>
    <scope>NUCLEOTIDE SEQUENCE [LARGE SCALE GENOMIC DNA]</scope>
    <source>
        <strain evidence="9 10">HGA0223</strain>
    </source>
</reference>
<evidence type="ECO:0000313" key="10">
    <source>
        <dbReference type="Proteomes" id="UP000014400"/>
    </source>
</evidence>
<keyword evidence="10" id="KW-1185">Reference proteome</keyword>
<dbReference type="STRING" id="1203554.HMPREF1476_02336"/>
<evidence type="ECO:0000256" key="6">
    <source>
        <dbReference type="ARBA" id="ARBA00022989"/>
    </source>
</evidence>
<evidence type="ECO:0000256" key="2">
    <source>
        <dbReference type="ARBA" id="ARBA00009784"/>
    </source>
</evidence>
<name>S3BDU9_9BURK</name>
<protein>
    <recommendedName>
        <fullName evidence="8">UPF0056 membrane protein</fullName>
    </recommendedName>
</protein>
<accession>S3BDU9</accession>
<comment type="caution">
    <text evidence="9">The sequence shown here is derived from an EMBL/GenBank/DDBJ whole genome shotgun (WGS) entry which is preliminary data.</text>
</comment>
<feature type="transmembrane region" description="Helical" evidence="8">
    <location>
        <begin position="15"/>
        <end position="38"/>
    </location>
</feature>
<feature type="transmembrane region" description="Helical" evidence="8">
    <location>
        <begin position="122"/>
        <end position="146"/>
    </location>
</feature>
<evidence type="ECO:0000313" key="9">
    <source>
        <dbReference type="EMBL" id="EPD97500.1"/>
    </source>
</evidence>
<feature type="transmembrane region" description="Helical" evidence="8">
    <location>
        <begin position="81"/>
        <end position="101"/>
    </location>
</feature>
<dbReference type="PANTHER" id="PTHR33508:SF2">
    <property type="entry name" value="UPF0056 INNER MEMBRANE PROTEIN MARC"/>
    <property type="match status" value="1"/>
</dbReference>
<dbReference type="AlphaFoldDB" id="S3BDU9"/>
<dbReference type="InterPro" id="IPR002771">
    <property type="entry name" value="Multi_antbiot-R_MarC"/>
</dbReference>
<evidence type="ECO:0000256" key="8">
    <source>
        <dbReference type="RuleBase" id="RU362048"/>
    </source>
</evidence>
<comment type="subcellular location">
    <subcellularLocation>
        <location evidence="1">Cell inner membrane</location>
        <topology evidence="1">Multi-pass membrane protein</topology>
    </subcellularLocation>
    <subcellularLocation>
        <location evidence="8">Cell membrane</location>
        <topology evidence="8">Multi-pass membrane protein</topology>
    </subcellularLocation>
</comment>
<dbReference type="PANTHER" id="PTHR33508">
    <property type="entry name" value="UPF0056 MEMBRANE PROTEIN YHCE"/>
    <property type="match status" value="1"/>
</dbReference>
<keyword evidence="6 8" id="KW-1133">Transmembrane helix</keyword>
<evidence type="ECO:0000256" key="4">
    <source>
        <dbReference type="ARBA" id="ARBA00022519"/>
    </source>
</evidence>
<dbReference type="PATRIC" id="fig|1203554.3.peg.2417"/>
<feature type="transmembrane region" description="Helical" evidence="8">
    <location>
        <begin position="152"/>
        <end position="173"/>
    </location>
</feature>
<keyword evidence="7 8" id="KW-0472">Membrane</keyword>
<feature type="transmembrane region" description="Helical" evidence="8">
    <location>
        <begin position="50"/>
        <end position="75"/>
    </location>
</feature>
<gene>
    <name evidence="9" type="ORF">HMPREF1476_02336</name>
</gene>
<dbReference type="GO" id="GO:0005886">
    <property type="term" value="C:plasma membrane"/>
    <property type="evidence" value="ECO:0007669"/>
    <property type="project" value="UniProtKB-SubCell"/>
</dbReference>
<dbReference type="HOGENOM" id="CLU_079909_2_0_4"/>
<dbReference type="Proteomes" id="UP000014400">
    <property type="component" value="Unassembled WGS sequence"/>
</dbReference>
<sequence length="220" mass="23254">MDLTAMLGASFVGAFLYAFTTLLPVINPFSGAMFFVTLTGHLSDADRSYVAGRIALFSLIILMVCLFAGHIILGFFGISVGVLRCAGGIVLFAAGWNALNAPAQDGTSSPKMELPRSRLKAMAFYPFTLPLTTGPGAIAVTVAIGTTLPYNFSNLAGTILAILAVVAVIWLCFRYGDRVSRAVGAAGADALARIFAFILICLGVAVFWQGFTELWLNLGK</sequence>